<reference evidence="1" key="1">
    <citation type="submission" date="2020-03" db="EMBL/GenBank/DDBJ databases">
        <title>The deep terrestrial virosphere.</title>
        <authorList>
            <person name="Holmfeldt K."/>
            <person name="Nilsson E."/>
            <person name="Simone D."/>
            <person name="Lopez-Fernandez M."/>
            <person name="Wu X."/>
            <person name="de Brujin I."/>
            <person name="Lundin D."/>
            <person name="Andersson A."/>
            <person name="Bertilsson S."/>
            <person name="Dopson M."/>
        </authorList>
    </citation>
    <scope>NUCLEOTIDE SEQUENCE</scope>
    <source>
        <strain evidence="1">MM171A00411</strain>
        <strain evidence="2">MM171B00292</strain>
    </source>
</reference>
<name>A0A6M3M6W6_9ZZZZ</name>
<dbReference type="AlphaFoldDB" id="A0A6M3M6W6"/>
<organism evidence="1">
    <name type="scientific">viral metagenome</name>
    <dbReference type="NCBI Taxonomy" id="1070528"/>
    <lineage>
        <taxon>unclassified sequences</taxon>
        <taxon>metagenomes</taxon>
        <taxon>organismal metagenomes</taxon>
    </lineage>
</organism>
<proteinExistence type="predicted"/>
<sequence length="87" mass="9999">MSSIEDNMQKGGLRRSATEIIDLIYDALPVETYHPISKIAEDTGVDWRTTKRYLELILHVQSKQKGDWIKSITPGEGQPIFARERKK</sequence>
<evidence type="ECO:0000313" key="1">
    <source>
        <dbReference type="EMBL" id="QJB00569.1"/>
    </source>
</evidence>
<protein>
    <submittedName>
        <fullName evidence="1">Uncharacterized protein</fullName>
    </submittedName>
</protein>
<dbReference type="EMBL" id="MT143696">
    <property type="protein sequence ID" value="QJB00569.1"/>
    <property type="molecule type" value="Genomic_DNA"/>
</dbReference>
<evidence type="ECO:0000313" key="2">
    <source>
        <dbReference type="EMBL" id="QJB04415.1"/>
    </source>
</evidence>
<dbReference type="EMBL" id="MT143882">
    <property type="protein sequence ID" value="QJB04415.1"/>
    <property type="molecule type" value="Genomic_DNA"/>
</dbReference>
<gene>
    <name evidence="1" type="ORF">MM171A00411_0031</name>
    <name evidence="2" type="ORF">MM171B00292_0016</name>
</gene>
<accession>A0A6M3M6W6</accession>